<dbReference type="EMBL" id="AP010805">
    <property type="protein sequence ID" value="BAI99078.1"/>
    <property type="molecule type" value="Genomic_DNA"/>
</dbReference>
<evidence type="ECO:0000313" key="3">
    <source>
        <dbReference type="EMBL" id="BAI99078.1"/>
    </source>
</evidence>
<dbReference type="HOGENOM" id="CLU_061980_4_0_5"/>
<feature type="domain" description="MobA-like NTP transferase" evidence="2">
    <location>
        <begin position="21"/>
        <end position="174"/>
    </location>
</feature>
<evidence type="ECO:0000256" key="1">
    <source>
        <dbReference type="ARBA" id="ARBA00022842"/>
    </source>
</evidence>
<reference evidence="3 4" key="1">
    <citation type="journal article" date="2010" name="J. Bacteriol.">
        <title>Complete genome sequence of the representative gamma-hexachlorocyclohexane-degrading bacterium Sphingobium japonicum UT26.</title>
        <authorList>
            <person name="Nagata Y."/>
            <person name="Ohtsubo Y."/>
            <person name="Endo R."/>
            <person name="Ichikawa N."/>
            <person name="Ankai A."/>
            <person name="Oguchi A."/>
            <person name="Fukui S."/>
            <person name="Fujita N."/>
            <person name="Tsuda M."/>
        </authorList>
    </citation>
    <scope>NUCLEOTIDE SEQUENCE [LARGE SCALE GENOMIC DNA]</scope>
    <source>
        <strain evidence="4">DSM 16413 / CCM 7287 / MTCC 6362 / UT26 / NBRC 101211 / UT26S</strain>
        <plasmid evidence="3 4">pCHQ1</plasmid>
    </source>
</reference>
<dbReference type="Pfam" id="PF12804">
    <property type="entry name" value="NTP_transf_3"/>
    <property type="match status" value="1"/>
</dbReference>
<keyword evidence="1" id="KW-0460">Magnesium</keyword>
<proteinExistence type="predicted"/>
<geneLocation type="plasmid" evidence="3 4">
    <name>pCHQ1</name>
</geneLocation>
<accession>D4Z8Z6</accession>
<dbReference type="InterPro" id="IPR025877">
    <property type="entry name" value="MobA-like_NTP_Trfase"/>
</dbReference>
<keyword evidence="4" id="KW-1185">Reference proteome</keyword>
<dbReference type="Proteomes" id="UP000007753">
    <property type="component" value="Plasmid pCHQ1"/>
</dbReference>
<dbReference type="GeneID" id="29275860"/>
<dbReference type="AlphaFoldDB" id="D4Z8Z6"/>
<sequence length="203" mass="21880">MHCTKSIEQQEGSVAEASTAAILLAAGQSVRFGKEHKIATAVRGKALGHYAAKRLAAIPFAARFVVTSNSTLQWPHFQALINNRPEDGIARSIALGIAAAHKRGVEAALIALADMPFVPIVHFQRLLAQYKGTGTLVASGVDGSRMPPALFGAEWFEMLQQLNGDQGARSLISRATLVVARPEDLVDIDSPADLERSMKHFDW</sequence>
<dbReference type="PANTHER" id="PTHR43777">
    <property type="entry name" value="MOLYBDENUM COFACTOR CYTIDYLYLTRANSFERASE"/>
    <property type="match status" value="1"/>
</dbReference>
<dbReference type="RefSeq" id="WP_013041669.1">
    <property type="nucleotide sequence ID" value="NC_014007.1"/>
</dbReference>
<dbReference type="InterPro" id="IPR029044">
    <property type="entry name" value="Nucleotide-diphossugar_trans"/>
</dbReference>
<name>D4Z8Z6_SPHIU</name>
<evidence type="ECO:0000259" key="2">
    <source>
        <dbReference type="Pfam" id="PF12804"/>
    </source>
</evidence>
<keyword evidence="3" id="KW-0614">Plasmid</keyword>
<protein>
    <submittedName>
        <fullName evidence="3">MobA-related protein</fullName>
    </submittedName>
</protein>
<dbReference type="KEGG" id="sjp:SJA_P1-01260"/>
<evidence type="ECO:0000313" key="4">
    <source>
        <dbReference type="Proteomes" id="UP000007753"/>
    </source>
</evidence>
<dbReference type="PANTHER" id="PTHR43777:SF1">
    <property type="entry name" value="MOLYBDENUM COFACTOR CYTIDYLYLTRANSFERASE"/>
    <property type="match status" value="1"/>
</dbReference>
<dbReference type="GO" id="GO:0016779">
    <property type="term" value="F:nucleotidyltransferase activity"/>
    <property type="evidence" value="ECO:0007669"/>
    <property type="project" value="UniProtKB-ARBA"/>
</dbReference>
<gene>
    <name evidence="3" type="ordered locus">SJA_P1-01260</name>
</gene>
<dbReference type="Gene3D" id="3.90.550.10">
    <property type="entry name" value="Spore Coat Polysaccharide Biosynthesis Protein SpsA, Chain A"/>
    <property type="match status" value="1"/>
</dbReference>
<organism evidence="3 4">
    <name type="scientific">Sphingobium indicum (strain DSM 16413 / CCM 7287 / MTCC 6362 / UT26 / NBRC 101211 / UT26S)</name>
    <name type="common">Sphingobium japonicum</name>
    <dbReference type="NCBI Taxonomy" id="452662"/>
    <lineage>
        <taxon>Bacteria</taxon>
        <taxon>Pseudomonadati</taxon>
        <taxon>Pseudomonadota</taxon>
        <taxon>Alphaproteobacteria</taxon>
        <taxon>Sphingomonadales</taxon>
        <taxon>Sphingomonadaceae</taxon>
        <taxon>Sphingobium</taxon>
    </lineage>
</organism>
<dbReference type="CDD" id="cd04182">
    <property type="entry name" value="GT_2_like_f"/>
    <property type="match status" value="1"/>
</dbReference>
<dbReference type="SUPFAM" id="SSF53448">
    <property type="entry name" value="Nucleotide-diphospho-sugar transferases"/>
    <property type="match status" value="1"/>
</dbReference>